<dbReference type="AlphaFoldDB" id="A0A7X5X6L5"/>
<dbReference type="SUPFAM" id="SSF46689">
    <property type="entry name" value="Homeodomain-like"/>
    <property type="match status" value="1"/>
</dbReference>
<evidence type="ECO:0008006" key="3">
    <source>
        <dbReference type="Google" id="ProtNLM"/>
    </source>
</evidence>
<sequence length="187" mass="20421">MSLRELGRRLDVSHALLTARYGSKEGLWFAALEYALAHAEQGWRQTAGDPALDDLQALRLGIVQQIMFAASFPQVVRILNHEGGVDSDRIRFVVDRFVTPLRPLVEVRLNRLRAAGQIRSLPYEALHFMVVHGPAALFANTVESELLGAHPPAGNDAVRRHAEAMADVIIFGLSSPPGAGATPTQEN</sequence>
<accession>A0A7X5X6L5</accession>
<dbReference type="Gene3D" id="1.10.357.10">
    <property type="entry name" value="Tetracycline Repressor, domain 2"/>
    <property type="match status" value="1"/>
</dbReference>
<dbReference type="EMBL" id="JAALLH010000001">
    <property type="protein sequence ID" value="NIY67606.1"/>
    <property type="molecule type" value="Genomic_DNA"/>
</dbReference>
<name>A0A7X5X6L5_STRMQ</name>
<dbReference type="InterPro" id="IPR009057">
    <property type="entry name" value="Homeodomain-like_sf"/>
</dbReference>
<evidence type="ECO:0000313" key="2">
    <source>
        <dbReference type="Proteomes" id="UP000536624"/>
    </source>
</evidence>
<evidence type="ECO:0000313" key="1">
    <source>
        <dbReference type="EMBL" id="NIY67606.1"/>
    </source>
</evidence>
<comment type="caution">
    <text evidence="1">The sequence shown here is derived from an EMBL/GenBank/DDBJ whole genome shotgun (WGS) entry which is preliminary data.</text>
</comment>
<gene>
    <name evidence="1" type="ORF">SMALB_5666</name>
</gene>
<dbReference type="Proteomes" id="UP000536624">
    <property type="component" value="Unassembled WGS sequence"/>
</dbReference>
<proteinExistence type="predicted"/>
<protein>
    <recommendedName>
        <fullName evidence="3">TetR family transcriptional regulator</fullName>
    </recommendedName>
</protein>
<dbReference type="InterPro" id="IPR036271">
    <property type="entry name" value="Tet_transcr_reg_TetR-rel_C_sf"/>
</dbReference>
<reference evidence="1 2" key="1">
    <citation type="submission" date="2020-02" db="EMBL/GenBank/DDBJ databases">
        <title>Streptomyces malaysiensis DSM14702 (JHCC583434, PFL_A843) Genome sequencing and assembly.</title>
        <authorList>
            <person name="Samborskyy M."/>
        </authorList>
    </citation>
    <scope>NUCLEOTIDE SEQUENCE [LARGE SCALE GENOMIC DNA]</scope>
    <source>
        <strain evidence="1 2">DSM 14702</strain>
    </source>
</reference>
<organism evidence="1 2">
    <name type="scientific">Streptomyces malaysiensis</name>
    <dbReference type="NCBI Taxonomy" id="92644"/>
    <lineage>
        <taxon>Bacteria</taxon>
        <taxon>Bacillati</taxon>
        <taxon>Actinomycetota</taxon>
        <taxon>Actinomycetes</taxon>
        <taxon>Kitasatosporales</taxon>
        <taxon>Streptomycetaceae</taxon>
        <taxon>Streptomyces</taxon>
        <taxon>Streptomyces violaceusniger group</taxon>
    </lineage>
</organism>
<dbReference type="SUPFAM" id="SSF48498">
    <property type="entry name" value="Tetracyclin repressor-like, C-terminal domain"/>
    <property type="match status" value="1"/>
</dbReference>